<name>A0ABU6UG30_9FABA</name>
<sequence length="148" mass="15920">MRTGELFFEYPIVQIPYSDPDAPYGIPLSSLHPWVPPPPPAPPAEVFEEDDDEMAQADHEVPPVLPEMDGIFPPTPMAAPVDDVPDPPLANGHISSSSEEDPEEDPAWEDGQCSDSSDEGGAGVGRRLCPMVISAVLMIGDGLLRFDD</sequence>
<feature type="region of interest" description="Disordered" evidence="1">
    <location>
        <begin position="35"/>
        <end position="124"/>
    </location>
</feature>
<feature type="non-terminal residue" evidence="2">
    <location>
        <position position="148"/>
    </location>
</feature>
<comment type="caution">
    <text evidence="2">The sequence shown here is derived from an EMBL/GenBank/DDBJ whole genome shotgun (WGS) entry which is preliminary data.</text>
</comment>
<evidence type="ECO:0000256" key="1">
    <source>
        <dbReference type="SAM" id="MobiDB-lite"/>
    </source>
</evidence>
<gene>
    <name evidence="2" type="ORF">PIB30_046160</name>
</gene>
<accession>A0ABU6UG30</accession>
<reference evidence="2 3" key="1">
    <citation type="journal article" date="2023" name="Plants (Basel)">
        <title>Bridging the Gap: Combining Genomics and Transcriptomics Approaches to Understand Stylosanthes scabra, an Orphan Legume from the Brazilian Caatinga.</title>
        <authorList>
            <person name="Ferreira-Neto J.R.C."/>
            <person name="da Silva M.D."/>
            <person name="Binneck E."/>
            <person name="de Melo N.F."/>
            <person name="da Silva R.H."/>
            <person name="de Melo A.L.T.M."/>
            <person name="Pandolfi V."/>
            <person name="Bustamante F.O."/>
            <person name="Brasileiro-Vidal A.C."/>
            <person name="Benko-Iseppon A.M."/>
        </authorList>
    </citation>
    <scope>NUCLEOTIDE SEQUENCE [LARGE SCALE GENOMIC DNA]</scope>
    <source>
        <tissue evidence="2">Leaves</tissue>
    </source>
</reference>
<proteinExistence type="predicted"/>
<dbReference type="EMBL" id="JASCZI010121115">
    <property type="protein sequence ID" value="MED6159869.1"/>
    <property type="molecule type" value="Genomic_DNA"/>
</dbReference>
<feature type="compositionally biased region" description="Acidic residues" evidence="1">
    <location>
        <begin position="98"/>
        <end position="108"/>
    </location>
</feature>
<dbReference type="Proteomes" id="UP001341840">
    <property type="component" value="Unassembled WGS sequence"/>
</dbReference>
<protein>
    <submittedName>
        <fullName evidence="2">Uncharacterized protein</fullName>
    </submittedName>
</protein>
<keyword evidence="3" id="KW-1185">Reference proteome</keyword>
<feature type="compositionally biased region" description="Acidic residues" evidence="1">
    <location>
        <begin position="46"/>
        <end position="55"/>
    </location>
</feature>
<evidence type="ECO:0000313" key="3">
    <source>
        <dbReference type="Proteomes" id="UP001341840"/>
    </source>
</evidence>
<evidence type="ECO:0000313" key="2">
    <source>
        <dbReference type="EMBL" id="MED6159869.1"/>
    </source>
</evidence>
<organism evidence="2 3">
    <name type="scientific">Stylosanthes scabra</name>
    <dbReference type="NCBI Taxonomy" id="79078"/>
    <lineage>
        <taxon>Eukaryota</taxon>
        <taxon>Viridiplantae</taxon>
        <taxon>Streptophyta</taxon>
        <taxon>Embryophyta</taxon>
        <taxon>Tracheophyta</taxon>
        <taxon>Spermatophyta</taxon>
        <taxon>Magnoliopsida</taxon>
        <taxon>eudicotyledons</taxon>
        <taxon>Gunneridae</taxon>
        <taxon>Pentapetalae</taxon>
        <taxon>rosids</taxon>
        <taxon>fabids</taxon>
        <taxon>Fabales</taxon>
        <taxon>Fabaceae</taxon>
        <taxon>Papilionoideae</taxon>
        <taxon>50 kb inversion clade</taxon>
        <taxon>dalbergioids sensu lato</taxon>
        <taxon>Dalbergieae</taxon>
        <taxon>Pterocarpus clade</taxon>
        <taxon>Stylosanthes</taxon>
    </lineage>
</organism>